<evidence type="ECO:0000259" key="2">
    <source>
        <dbReference type="PROSITE" id="PS51462"/>
    </source>
</evidence>
<dbReference type="PANTHER" id="PTHR43736:SF1">
    <property type="entry name" value="DIHYDRONEOPTERIN TRIPHOSPHATE DIPHOSPHATASE"/>
    <property type="match status" value="1"/>
</dbReference>
<dbReference type="CDD" id="cd18875">
    <property type="entry name" value="NUDIX_Hydrolase"/>
    <property type="match status" value="1"/>
</dbReference>
<dbReference type="InterPro" id="IPR000086">
    <property type="entry name" value="NUDIX_hydrolase_dom"/>
</dbReference>
<name>A0A173SJ63_9FIRM</name>
<dbReference type="Gene3D" id="3.90.79.10">
    <property type="entry name" value="Nucleoside Triphosphate Pyrophosphohydrolase"/>
    <property type="match status" value="1"/>
</dbReference>
<gene>
    <name evidence="3" type="ORF">ERS852573_01046</name>
</gene>
<dbReference type="SUPFAM" id="SSF55811">
    <property type="entry name" value="Nudix"/>
    <property type="match status" value="1"/>
</dbReference>
<dbReference type="EMBL" id="CYXO01000004">
    <property type="protein sequence ID" value="CUM89719.1"/>
    <property type="molecule type" value="Genomic_DNA"/>
</dbReference>
<reference evidence="3" key="1">
    <citation type="submission" date="2015-09" db="EMBL/GenBank/DDBJ databases">
        <authorList>
            <consortium name="Pathogen Informatics"/>
        </authorList>
    </citation>
    <scope>NUCLEOTIDE SEQUENCE [LARGE SCALE GENOMIC DNA]</scope>
    <source>
        <strain evidence="3">2789STDY5834961</strain>
    </source>
</reference>
<dbReference type="OrthoDB" id="9788922at2"/>
<feature type="domain" description="Nudix hydrolase" evidence="2">
    <location>
        <begin position="101"/>
        <end position="230"/>
    </location>
</feature>
<accession>A0A173SJ63</accession>
<dbReference type="GeneID" id="93135710"/>
<dbReference type="PANTHER" id="PTHR43736">
    <property type="entry name" value="ADP-RIBOSE PYROPHOSPHATASE"/>
    <property type="match status" value="1"/>
</dbReference>
<sequence length="251" mass="29613">MSQKNHKMTDGKLLQTDKKYAQLKLKQKEKIAEWMFQVTRDYYTKNYTFPNDRQIEKVVNIVYEKIEEAEIWVPYGEVLRHYKSKRSAINRRVRKELNEKEENRNEKVCFMNMCMVQDDKGNVLALDKVNDSYTGTTFPGGHVEQNEIFQKSIIREVWEETGLTIESPKLCGLYHWHEDGVHSVIMLYKAEKFIGELKSSEEGQVYWIPLEELKTRELATGMKYVLQILGADQVNECYMHLESEGYVGDLY</sequence>
<dbReference type="Pfam" id="PF00293">
    <property type="entry name" value="NUDIX"/>
    <property type="match status" value="1"/>
</dbReference>
<dbReference type="InterPro" id="IPR015797">
    <property type="entry name" value="NUDIX_hydrolase-like_dom_sf"/>
</dbReference>
<protein>
    <submittedName>
        <fullName evidence="3">Nucleoside triphosphatase YtkD</fullName>
    </submittedName>
</protein>
<dbReference type="RefSeq" id="WP_006426891.1">
    <property type="nucleotide sequence ID" value="NZ_CAXSPU010000010.1"/>
</dbReference>
<proteinExistence type="inferred from homology"/>
<evidence type="ECO:0000256" key="1">
    <source>
        <dbReference type="ARBA" id="ARBA00005582"/>
    </source>
</evidence>
<dbReference type="Proteomes" id="UP000095597">
    <property type="component" value="Unassembled WGS sequence"/>
</dbReference>
<dbReference type="AlphaFoldDB" id="A0A173SJ63"/>
<comment type="similarity">
    <text evidence="1">Belongs to the Nudix hydrolase family.</text>
</comment>
<dbReference type="PROSITE" id="PS51462">
    <property type="entry name" value="NUDIX"/>
    <property type="match status" value="1"/>
</dbReference>
<organism evidence="3">
    <name type="scientific">Dorea longicatena</name>
    <dbReference type="NCBI Taxonomy" id="88431"/>
    <lineage>
        <taxon>Bacteria</taxon>
        <taxon>Bacillati</taxon>
        <taxon>Bacillota</taxon>
        <taxon>Clostridia</taxon>
        <taxon>Lachnospirales</taxon>
        <taxon>Lachnospiraceae</taxon>
        <taxon>Dorea</taxon>
    </lineage>
</organism>
<evidence type="ECO:0000313" key="3">
    <source>
        <dbReference type="EMBL" id="CUM89719.1"/>
    </source>
</evidence>